<sequence>MSGWMQWSFSKIKVNHAQRILLFGESEVPCGSTLEKHTSCSEGFDFIKVDKTAVEPHQRTSSACVPAVVADENHTQGLEVVSRRNKRTLDILKYGIERTGERSLWRETRLKRPVLMTLIGFNALEGTIGGDMCAFKKTAYLITVSNLPFIHSSIYTLTTYEVMLSA</sequence>
<evidence type="ECO:0000313" key="2">
    <source>
        <dbReference type="Proteomes" id="UP001214576"/>
    </source>
</evidence>
<comment type="caution">
    <text evidence="1">The sequence shown here is derived from an EMBL/GenBank/DDBJ whole genome shotgun (WGS) entry which is preliminary data.</text>
</comment>
<dbReference type="Proteomes" id="UP001214576">
    <property type="component" value="Unassembled WGS sequence"/>
</dbReference>
<keyword evidence="2" id="KW-1185">Reference proteome</keyword>
<protein>
    <submittedName>
        <fullName evidence="1">Uncharacterized protein</fullName>
    </submittedName>
</protein>
<name>A0AAD4U3W7_OVIAM</name>
<evidence type="ECO:0000313" key="1">
    <source>
        <dbReference type="EMBL" id="KAI4538988.1"/>
    </source>
</evidence>
<reference evidence="1" key="1">
    <citation type="submission" date="2022-03" db="EMBL/GenBank/DDBJ databases">
        <title>Genomic analyses of argali, domestic sheep and their hybrids provide insights into chromosomal evolution, heterosis and genetic basis of agronomic traits.</title>
        <authorList>
            <person name="Li M."/>
        </authorList>
    </citation>
    <scope>NUCLEOTIDE SEQUENCE</scope>
    <source>
        <strain evidence="1">CAU-MHL-2022a</strain>
        <tissue evidence="1">Skin</tissue>
    </source>
</reference>
<dbReference type="EMBL" id="JAKZEL010000012">
    <property type="protein sequence ID" value="KAI4538988.1"/>
    <property type="molecule type" value="Genomic_DNA"/>
</dbReference>
<accession>A0AAD4U3W7</accession>
<organism evidence="1 2">
    <name type="scientific">Ovis ammon polii</name>
    <dbReference type="NCBI Taxonomy" id="230172"/>
    <lineage>
        <taxon>Eukaryota</taxon>
        <taxon>Metazoa</taxon>
        <taxon>Chordata</taxon>
        <taxon>Craniata</taxon>
        <taxon>Vertebrata</taxon>
        <taxon>Euteleostomi</taxon>
        <taxon>Mammalia</taxon>
        <taxon>Eutheria</taxon>
        <taxon>Laurasiatheria</taxon>
        <taxon>Artiodactyla</taxon>
        <taxon>Ruminantia</taxon>
        <taxon>Pecora</taxon>
        <taxon>Bovidae</taxon>
        <taxon>Caprinae</taxon>
        <taxon>Ovis</taxon>
    </lineage>
</organism>
<proteinExistence type="predicted"/>
<dbReference type="AlphaFoldDB" id="A0AAD4U3W7"/>
<gene>
    <name evidence="1" type="ORF">MG293_011255</name>
</gene>